<dbReference type="AlphaFoldDB" id="A0AAN6Y102"/>
<evidence type="ECO:0000313" key="3">
    <source>
        <dbReference type="Proteomes" id="UP001301769"/>
    </source>
</evidence>
<proteinExistence type="predicted"/>
<protein>
    <submittedName>
        <fullName evidence="2">Uncharacterized protein</fullName>
    </submittedName>
</protein>
<dbReference type="Proteomes" id="UP001301769">
    <property type="component" value="Unassembled WGS sequence"/>
</dbReference>
<feature type="compositionally biased region" description="Low complexity" evidence="1">
    <location>
        <begin position="165"/>
        <end position="181"/>
    </location>
</feature>
<keyword evidence="3" id="KW-1185">Reference proteome</keyword>
<comment type="caution">
    <text evidence="2">The sequence shown here is derived from an EMBL/GenBank/DDBJ whole genome shotgun (WGS) entry which is preliminary data.</text>
</comment>
<reference evidence="2" key="1">
    <citation type="journal article" date="2023" name="Mol. Phylogenet. Evol.">
        <title>Genome-scale phylogeny and comparative genomics of the fungal order Sordariales.</title>
        <authorList>
            <person name="Hensen N."/>
            <person name="Bonometti L."/>
            <person name="Westerberg I."/>
            <person name="Brannstrom I.O."/>
            <person name="Guillou S."/>
            <person name="Cros-Aarteil S."/>
            <person name="Calhoun S."/>
            <person name="Haridas S."/>
            <person name="Kuo A."/>
            <person name="Mondo S."/>
            <person name="Pangilinan J."/>
            <person name="Riley R."/>
            <person name="LaButti K."/>
            <person name="Andreopoulos B."/>
            <person name="Lipzen A."/>
            <person name="Chen C."/>
            <person name="Yan M."/>
            <person name="Daum C."/>
            <person name="Ng V."/>
            <person name="Clum A."/>
            <person name="Steindorff A."/>
            <person name="Ohm R.A."/>
            <person name="Martin F."/>
            <person name="Silar P."/>
            <person name="Natvig D.O."/>
            <person name="Lalanne C."/>
            <person name="Gautier V."/>
            <person name="Ament-Velasquez S.L."/>
            <person name="Kruys A."/>
            <person name="Hutchinson M.I."/>
            <person name="Powell A.J."/>
            <person name="Barry K."/>
            <person name="Miller A.N."/>
            <person name="Grigoriev I.V."/>
            <person name="Debuchy R."/>
            <person name="Gladieux P."/>
            <person name="Hiltunen Thoren M."/>
            <person name="Johannesson H."/>
        </authorList>
    </citation>
    <scope>NUCLEOTIDE SEQUENCE</scope>
    <source>
        <strain evidence="2">PSN293</strain>
    </source>
</reference>
<evidence type="ECO:0000313" key="2">
    <source>
        <dbReference type="EMBL" id="KAK4210618.1"/>
    </source>
</evidence>
<sequence>MCIEIHELYCRACRVQIGKSETRTAQTCSPSLNGLISDPPELHSYDQHEAQGVRTYTFCWECEETGAAASYESDEKKRQQAIWREFVKEFSDWKEGDPEPEIEFQELEEPTPAEMERDRHDHEKRVQRLLKEWAKEDERNEEMRERARNEAMKSQRREHEPDWFPLSGATTPTTPLGPMTPVADSEQEGRRGSSSTGYRGGNLPAETSRALAAWMNTDARDAGSSRGAGRSDWW</sequence>
<gene>
    <name evidence="2" type="ORF">QBC37DRAFT_403252</name>
</gene>
<accession>A0AAN6Y102</accession>
<evidence type="ECO:0000256" key="1">
    <source>
        <dbReference type="SAM" id="MobiDB-lite"/>
    </source>
</evidence>
<organism evidence="2 3">
    <name type="scientific">Rhypophila decipiens</name>
    <dbReference type="NCBI Taxonomy" id="261697"/>
    <lineage>
        <taxon>Eukaryota</taxon>
        <taxon>Fungi</taxon>
        <taxon>Dikarya</taxon>
        <taxon>Ascomycota</taxon>
        <taxon>Pezizomycotina</taxon>
        <taxon>Sordariomycetes</taxon>
        <taxon>Sordariomycetidae</taxon>
        <taxon>Sordariales</taxon>
        <taxon>Naviculisporaceae</taxon>
        <taxon>Rhypophila</taxon>
    </lineage>
</organism>
<name>A0AAN6Y102_9PEZI</name>
<reference evidence="2" key="2">
    <citation type="submission" date="2023-05" db="EMBL/GenBank/DDBJ databases">
        <authorList>
            <consortium name="Lawrence Berkeley National Laboratory"/>
            <person name="Steindorff A."/>
            <person name="Hensen N."/>
            <person name="Bonometti L."/>
            <person name="Westerberg I."/>
            <person name="Brannstrom I.O."/>
            <person name="Guillou S."/>
            <person name="Cros-Aarteil S."/>
            <person name="Calhoun S."/>
            <person name="Haridas S."/>
            <person name="Kuo A."/>
            <person name="Mondo S."/>
            <person name="Pangilinan J."/>
            <person name="Riley R."/>
            <person name="Labutti K."/>
            <person name="Andreopoulos B."/>
            <person name="Lipzen A."/>
            <person name="Chen C."/>
            <person name="Yanf M."/>
            <person name="Daum C."/>
            <person name="Ng V."/>
            <person name="Clum A."/>
            <person name="Ohm R."/>
            <person name="Martin F."/>
            <person name="Silar P."/>
            <person name="Natvig D."/>
            <person name="Lalanne C."/>
            <person name="Gautier V."/>
            <person name="Ament-Velasquez S.L."/>
            <person name="Kruys A."/>
            <person name="Hutchinson M.I."/>
            <person name="Powell A.J."/>
            <person name="Barry K."/>
            <person name="Miller A.N."/>
            <person name="Grigoriev I.V."/>
            <person name="Debuchy R."/>
            <person name="Gladieux P."/>
            <person name="Thoren M.H."/>
            <person name="Johannesson H."/>
        </authorList>
    </citation>
    <scope>NUCLEOTIDE SEQUENCE</scope>
    <source>
        <strain evidence="2">PSN293</strain>
    </source>
</reference>
<feature type="region of interest" description="Disordered" evidence="1">
    <location>
        <begin position="136"/>
        <end position="211"/>
    </location>
</feature>
<feature type="compositionally biased region" description="Basic and acidic residues" evidence="1">
    <location>
        <begin position="136"/>
        <end position="162"/>
    </location>
</feature>
<dbReference type="EMBL" id="MU858170">
    <property type="protein sequence ID" value="KAK4210618.1"/>
    <property type="molecule type" value="Genomic_DNA"/>
</dbReference>